<accession>A0ABV7R5A7</accession>
<organism evidence="2 3">
    <name type="scientific">Paracoccus mangrovi</name>
    <dbReference type="NCBI Taxonomy" id="1715645"/>
    <lineage>
        <taxon>Bacteria</taxon>
        <taxon>Pseudomonadati</taxon>
        <taxon>Pseudomonadota</taxon>
        <taxon>Alphaproteobacteria</taxon>
        <taxon>Rhodobacterales</taxon>
        <taxon>Paracoccaceae</taxon>
        <taxon>Paracoccus</taxon>
    </lineage>
</organism>
<dbReference type="Gene3D" id="3.40.50.1820">
    <property type="entry name" value="alpha/beta hydrolase"/>
    <property type="match status" value="1"/>
</dbReference>
<sequence length="254" mass="25975">MTQPSPLWTRTATRLSGGTGPDAIPVVMAEPESASPDHAPKGTVLLVHGRNGAPEQAQIAEIAMAYLARGWRVVAPELPHSIALPDSGPPDQVTFSGHTRAAMAVWDWLAQRWPDAPRALAGHSIGAYAIAHLAAAAPDTHHLLAVSPPLSGNVLLNARKAMGPAAIEAVAREAPLFLAEMPVADAAPALARVAAPVAVVTGASDGLVPLADARAYFNAAANARFFGALPDEHHCPAGAACGQMLSVALAALGV</sequence>
<protein>
    <recommendedName>
        <fullName evidence="4">Alpha/beta hydrolase</fullName>
    </recommendedName>
</protein>
<proteinExistence type="predicted"/>
<keyword evidence="3" id="KW-1185">Reference proteome</keyword>
<comment type="caution">
    <text evidence="2">The sequence shown here is derived from an EMBL/GenBank/DDBJ whole genome shotgun (WGS) entry which is preliminary data.</text>
</comment>
<feature type="region of interest" description="Disordered" evidence="1">
    <location>
        <begin position="1"/>
        <end position="21"/>
    </location>
</feature>
<dbReference type="RefSeq" id="WP_377743524.1">
    <property type="nucleotide sequence ID" value="NZ_JBHRXJ010000004.1"/>
</dbReference>
<dbReference type="InterPro" id="IPR029058">
    <property type="entry name" value="AB_hydrolase_fold"/>
</dbReference>
<dbReference type="Proteomes" id="UP001595721">
    <property type="component" value="Unassembled WGS sequence"/>
</dbReference>
<name>A0ABV7R5A7_9RHOB</name>
<evidence type="ECO:0000313" key="2">
    <source>
        <dbReference type="EMBL" id="MFC3527935.1"/>
    </source>
</evidence>
<reference evidence="3" key="1">
    <citation type="journal article" date="2019" name="Int. J. Syst. Evol. Microbiol.">
        <title>The Global Catalogue of Microorganisms (GCM) 10K type strain sequencing project: providing services to taxonomists for standard genome sequencing and annotation.</title>
        <authorList>
            <consortium name="The Broad Institute Genomics Platform"/>
            <consortium name="The Broad Institute Genome Sequencing Center for Infectious Disease"/>
            <person name="Wu L."/>
            <person name="Ma J."/>
        </authorList>
    </citation>
    <scope>NUCLEOTIDE SEQUENCE [LARGE SCALE GENOMIC DNA]</scope>
    <source>
        <strain evidence="3">KCTC 42899</strain>
    </source>
</reference>
<dbReference type="SUPFAM" id="SSF53474">
    <property type="entry name" value="alpha/beta-Hydrolases"/>
    <property type="match status" value="1"/>
</dbReference>
<evidence type="ECO:0008006" key="4">
    <source>
        <dbReference type="Google" id="ProtNLM"/>
    </source>
</evidence>
<dbReference type="EMBL" id="JBHRXJ010000004">
    <property type="protein sequence ID" value="MFC3527935.1"/>
    <property type="molecule type" value="Genomic_DNA"/>
</dbReference>
<gene>
    <name evidence="2" type="ORF">ACFOMH_07065</name>
</gene>
<feature type="compositionally biased region" description="Polar residues" evidence="1">
    <location>
        <begin position="1"/>
        <end position="16"/>
    </location>
</feature>
<evidence type="ECO:0000313" key="3">
    <source>
        <dbReference type="Proteomes" id="UP001595721"/>
    </source>
</evidence>
<evidence type="ECO:0000256" key="1">
    <source>
        <dbReference type="SAM" id="MobiDB-lite"/>
    </source>
</evidence>